<dbReference type="PANTHER" id="PTHR33175:SF3">
    <property type="entry name" value="DNA-BINDING PROTEIN HU-BETA"/>
    <property type="match status" value="1"/>
</dbReference>
<evidence type="ECO:0000256" key="2">
    <source>
        <dbReference type="ARBA" id="ARBA00023067"/>
    </source>
</evidence>
<evidence type="ECO:0000256" key="3">
    <source>
        <dbReference type="ARBA" id="ARBA00023125"/>
    </source>
</evidence>
<organism evidence="5 6">
    <name type="scientific">Nitratidesulfovibrio liaohensis</name>
    <dbReference type="NCBI Taxonomy" id="2604158"/>
    <lineage>
        <taxon>Bacteria</taxon>
        <taxon>Pseudomonadati</taxon>
        <taxon>Thermodesulfobacteriota</taxon>
        <taxon>Desulfovibrionia</taxon>
        <taxon>Desulfovibrionales</taxon>
        <taxon>Desulfovibrionaceae</taxon>
        <taxon>Nitratidesulfovibrio</taxon>
    </lineage>
</organism>
<dbReference type="EMBL" id="CP133659">
    <property type="protein sequence ID" value="WMW66636.1"/>
    <property type="molecule type" value="Genomic_DNA"/>
</dbReference>
<dbReference type="PRINTS" id="PR01727">
    <property type="entry name" value="DNABINDINGHU"/>
</dbReference>
<dbReference type="InterPro" id="IPR010992">
    <property type="entry name" value="IHF-like_DNA-bd_dom_sf"/>
</dbReference>
<dbReference type="InterPro" id="IPR000119">
    <property type="entry name" value="Hist_DNA-bd"/>
</dbReference>
<proteinExistence type="inferred from homology"/>
<gene>
    <name evidence="5" type="ORF">KPS_001238</name>
</gene>
<protein>
    <submittedName>
        <fullName evidence="5">HU family DNA-binding protein</fullName>
    </submittedName>
</protein>
<dbReference type="PANTHER" id="PTHR33175">
    <property type="entry name" value="DNA-BINDING PROTEIN HU"/>
    <property type="match status" value="1"/>
</dbReference>
<accession>A0ABY9R4F1</accession>
<keyword evidence="2" id="KW-0226">DNA condensation</keyword>
<dbReference type="GO" id="GO:0003677">
    <property type="term" value="F:DNA binding"/>
    <property type="evidence" value="ECO:0007669"/>
    <property type="project" value="UniProtKB-KW"/>
</dbReference>
<dbReference type="CDD" id="cd00591">
    <property type="entry name" value="HU_IHF"/>
    <property type="match status" value="1"/>
</dbReference>
<dbReference type="SUPFAM" id="SSF47729">
    <property type="entry name" value="IHF-like DNA-binding proteins"/>
    <property type="match status" value="1"/>
</dbReference>
<dbReference type="Gene3D" id="4.10.520.10">
    <property type="entry name" value="IHF-like DNA-binding proteins"/>
    <property type="match status" value="1"/>
</dbReference>
<evidence type="ECO:0000313" key="6">
    <source>
        <dbReference type="Proteomes" id="UP001180616"/>
    </source>
</evidence>
<keyword evidence="3 5" id="KW-0238">DNA-binding</keyword>
<dbReference type="RefSeq" id="WP_309542500.1">
    <property type="nucleotide sequence ID" value="NZ_CP133659.1"/>
</dbReference>
<evidence type="ECO:0000313" key="5">
    <source>
        <dbReference type="EMBL" id="WMW66636.1"/>
    </source>
</evidence>
<keyword evidence="6" id="KW-1185">Reference proteome</keyword>
<sequence>MNQRTLINTIWDDLPIQDGVLTPAEIERVLRAFGRVAAAELLAGFEVPLPGLGRLVTVQRKARSGRNPRTGHPVRIAARMAVVFRARKDLKDALKDQE</sequence>
<evidence type="ECO:0000256" key="4">
    <source>
        <dbReference type="RuleBase" id="RU003939"/>
    </source>
</evidence>
<dbReference type="SMART" id="SM00411">
    <property type="entry name" value="BHL"/>
    <property type="match status" value="1"/>
</dbReference>
<name>A0ABY9R4F1_9BACT</name>
<reference evidence="5" key="1">
    <citation type="submission" date="2023-09" db="EMBL/GenBank/DDBJ databases">
        <authorList>
            <consortium name="CW5 consortium"/>
            <person name="Lu C.-W."/>
        </authorList>
    </citation>
    <scope>NUCLEOTIDE SEQUENCE</scope>
    <source>
        <strain evidence="5">KPS</strain>
    </source>
</reference>
<evidence type="ECO:0000256" key="1">
    <source>
        <dbReference type="ARBA" id="ARBA00010529"/>
    </source>
</evidence>
<comment type="similarity">
    <text evidence="1 4">Belongs to the bacterial histone-like protein family.</text>
</comment>
<dbReference type="Proteomes" id="UP001180616">
    <property type="component" value="Chromosome"/>
</dbReference>
<dbReference type="Pfam" id="PF00216">
    <property type="entry name" value="Bac_DNA_binding"/>
    <property type="match status" value="1"/>
</dbReference>